<dbReference type="InterPro" id="IPR039426">
    <property type="entry name" value="TonB-dep_rcpt-like"/>
</dbReference>
<protein>
    <submittedName>
        <fullName evidence="19">TonB-dependent receptor</fullName>
    </submittedName>
</protein>
<keyword evidence="11 14" id="KW-0472">Membrane</keyword>
<dbReference type="PANTHER" id="PTHR32552">
    <property type="entry name" value="FERRICHROME IRON RECEPTOR-RELATED"/>
    <property type="match status" value="1"/>
</dbReference>
<dbReference type="EMBL" id="CP139960">
    <property type="protein sequence ID" value="WQD37714.1"/>
    <property type="molecule type" value="Genomic_DNA"/>
</dbReference>
<evidence type="ECO:0000256" key="10">
    <source>
        <dbReference type="ARBA" id="ARBA00023077"/>
    </source>
</evidence>
<dbReference type="Pfam" id="PF07715">
    <property type="entry name" value="Plug"/>
    <property type="match status" value="1"/>
</dbReference>
<keyword evidence="9" id="KW-0406">Ion transport</keyword>
<evidence type="ECO:0000256" key="9">
    <source>
        <dbReference type="ARBA" id="ARBA00023065"/>
    </source>
</evidence>
<accession>A0ABZ0W4R8</accession>
<dbReference type="SUPFAM" id="SSF56935">
    <property type="entry name" value="Porins"/>
    <property type="match status" value="1"/>
</dbReference>
<evidence type="ECO:0000256" key="15">
    <source>
        <dbReference type="RuleBase" id="RU003357"/>
    </source>
</evidence>
<dbReference type="InterPro" id="IPR000531">
    <property type="entry name" value="Beta-barrel_TonB"/>
</dbReference>
<evidence type="ECO:0000256" key="11">
    <source>
        <dbReference type="ARBA" id="ARBA00023136"/>
    </source>
</evidence>
<dbReference type="PROSITE" id="PS01156">
    <property type="entry name" value="TONB_DEPENDENT_REC_2"/>
    <property type="match status" value="1"/>
</dbReference>
<evidence type="ECO:0000256" key="4">
    <source>
        <dbReference type="ARBA" id="ARBA00022452"/>
    </source>
</evidence>
<dbReference type="Pfam" id="PF00593">
    <property type="entry name" value="TonB_dep_Rec_b-barrel"/>
    <property type="match status" value="1"/>
</dbReference>
<feature type="chain" id="PRO_5046370369" evidence="16">
    <location>
        <begin position="24"/>
        <end position="809"/>
    </location>
</feature>
<evidence type="ECO:0000256" key="8">
    <source>
        <dbReference type="ARBA" id="ARBA00023004"/>
    </source>
</evidence>
<dbReference type="InterPro" id="IPR010105">
    <property type="entry name" value="TonB_sidphr_rcpt"/>
</dbReference>
<dbReference type="Pfam" id="PF13715">
    <property type="entry name" value="CarbopepD_reg_2"/>
    <property type="match status" value="1"/>
</dbReference>
<dbReference type="SUPFAM" id="SSF49452">
    <property type="entry name" value="Starch-binding domain-like"/>
    <property type="match status" value="1"/>
</dbReference>
<evidence type="ECO:0000256" key="14">
    <source>
        <dbReference type="PROSITE-ProRule" id="PRU01360"/>
    </source>
</evidence>
<dbReference type="Gene3D" id="2.60.40.1120">
    <property type="entry name" value="Carboxypeptidase-like, regulatory domain"/>
    <property type="match status" value="1"/>
</dbReference>
<keyword evidence="8" id="KW-0408">Iron</keyword>
<gene>
    <name evidence="19" type="ORF">U0035_18750</name>
</gene>
<evidence type="ECO:0000256" key="6">
    <source>
        <dbReference type="ARBA" id="ARBA00022692"/>
    </source>
</evidence>
<dbReference type="Gene3D" id="2.40.170.20">
    <property type="entry name" value="TonB-dependent receptor, beta-barrel domain"/>
    <property type="match status" value="1"/>
</dbReference>
<evidence type="ECO:0000256" key="13">
    <source>
        <dbReference type="ARBA" id="ARBA00023237"/>
    </source>
</evidence>
<keyword evidence="7 16" id="KW-0732">Signal</keyword>
<name>A0ABZ0W4R8_9BACT</name>
<feature type="domain" description="TonB-dependent receptor plug" evidence="18">
    <location>
        <begin position="138"/>
        <end position="237"/>
    </location>
</feature>
<dbReference type="PANTHER" id="PTHR32552:SF68">
    <property type="entry name" value="FERRICHROME OUTER MEMBRANE TRANSPORTER_PHAGE RECEPTOR"/>
    <property type="match status" value="1"/>
</dbReference>
<dbReference type="CDD" id="cd01347">
    <property type="entry name" value="ligand_gated_channel"/>
    <property type="match status" value="1"/>
</dbReference>
<keyword evidence="12 19" id="KW-0675">Receptor</keyword>
<dbReference type="InterPro" id="IPR036942">
    <property type="entry name" value="Beta-barrel_TonB_sf"/>
</dbReference>
<evidence type="ECO:0000256" key="2">
    <source>
        <dbReference type="ARBA" id="ARBA00009810"/>
    </source>
</evidence>
<feature type="domain" description="TonB-dependent receptor-like beta-barrel" evidence="17">
    <location>
        <begin position="337"/>
        <end position="764"/>
    </location>
</feature>
<dbReference type="InterPro" id="IPR013784">
    <property type="entry name" value="Carb-bd-like_fold"/>
</dbReference>
<organism evidence="19 20">
    <name type="scientific">Niabella yanshanensis</name>
    <dbReference type="NCBI Taxonomy" id="577386"/>
    <lineage>
        <taxon>Bacteria</taxon>
        <taxon>Pseudomonadati</taxon>
        <taxon>Bacteroidota</taxon>
        <taxon>Chitinophagia</taxon>
        <taxon>Chitinophagales</taxon>
        <taxon>Chitinophagaceae</taxon>
        <taxon>Niabella</taxon>
    </lineage>
</organism>
<evidence type="ECO:0000256" key="16">
    <source>
        <dbReference type="SAM" id="SignalP"/>
    </source>
</evidence>
<dbReference type="InterPro" id="IPR037066">
    <property type="entry name" value="Plug_dom_sf"/>
</dbReference>
<keyword evidence="5" id="KW-0410">Iron transport</keyword>
<dbReference type="Gene3D" id="2.170.130.10">
    <property type="entry name" value="TonB-dependent receptor, plug domain"/>
    <property type="match status" value="1"/>
</dbReference>
<dbReference type="PROSITE" id="PS52016">
    <property type="entry name" value="TONB_DEPENDENT_REC_3"/>
    <property type="match status" value="1"/>
</dbReference>
<dbReference type="NCBIfam" id="TIGR01783">
    <property type="entry name" value="TonB-siderophor"/>
    <property type="match status" value="1"/>
</dbReference>
<comment type="subcellular location">
    <subcellularLocation>
        <location evidence="1 14">Cell outer membrane</location>
        <topology evidence="1 14">Multi-pass membrane protein</topology>
    </subcellularLocation>
</comment>
<comment type="similarity">
    <text evidence="2 14 15">Belongs to the TonB-dependent receptor family.</text>
</comment>
<keyword evidence="6 14" id="KW-0812">Transmembrane</keyword>
<evidence type="ECO:0000313" key="20">
    <source>
        <dbReference type="Proteomes" id="UP001325680"/>
    </source>
</evidence>
<keyword evidence="20" id="KW-1185">Reference proteome</keyword>
<evidence type="ECO:0000256" key="5">
    <source>
        <dbReference type="ARBA" id="ARBA00022496"/>
    </source>
</evidence>
<evidence type="ECO:0000256" key="1">
    <source>
        <dbReference type="ARBA" id="ARBA00004571"/>
    </source>
</evidence>
<dbReference type="InterPro" id="IPR012910">
    <property type="entry name" value="Plug_dom"/>
</dbReference>
<feature type="signal peptide" evidence="16">
    <location>
        <begin position="1"/>
        <end position="23"/>
    </location>
</feature>
<dbReference type="RefSeq" id="WP_114791508.1">
    <property type="nucleotide sequence ID" value="NZ_CP139960.1"/>
</dbReference>
<evidence type="ECO:0000256" key="7">
    <source>
        <dbReference type="ARBA" id="ARBA00022729"/>
    </source>
</evidence>
<keyword evidence="13 14" id="KW-0998">Cell outer membrane</keyword>
<dbReference type="Proteomes" id="UP001325680">
    <property type="component" value="Chromosome"/>
</dbReference>
<sequence length="809" mass="89080">MTAIKSLLAAIFVLLTSATPALAQPGTGKISGKITTSDNDEAQGVTVELAGTGQSTITNESGYFSFNRLAPGDYTVRISLIGHDDTEKQVTVTAGQTSKIELQLSISATNLNEVIVVGHKNGIHVNTASNSLRVQTPLIELSQNVQVVTSKVLAGQQVISMSDGLIRNVSGTARSEHWGDLYTNIVARGSQIQAFRNGMNVVASYWGPLTEDMSFVDRIEFVKGPAGFMLANGDPSGLYNVVTKKPTGETRGEVNFTLGSFDLYRGSLDLDGALSKNKKLLYRLNVAAQNRGSQRDYEYNNRFVIAPVISYQLDERSKLTLEYNGQFARMTEVGSYYVFSRKGYGTFPTHFTYTNPGLPPTKINDHSGYLTFEHNFSDNWKLTAQGSYFGYDQKGMSSWPSYVAPSGDSLIRNIGLWDAKSTMAMGQVFLNGTFNTGTIRHRVLAGIDAANKNYYADWGQSHDLDTIGSLFDPYNPTYGPPVNGYPVFDRTQPIEERAVAAGGIQKQRYSSIYVQDEIAFFQEKLRLTLAGRYTDVSQVYGVDVEYSKAKRFTPRVGLSYSINKSFSAYALYDQAFTPQAGRLFNGGKIKPITGNNWELGLKKNWFEDRWSTTLSVYRILKQNELTGDPVNSSPSQGYSMVLGEKVARGIEFDARGTIVPGFTAIANYAFTDAEVTKVAEGAVGYTVGQLLPGYAKHTTNAWLSYEIQKGGLQGLGLSGGFTSLIDRYTGWSTEGQQLPDYFKVDGGIFYSKNKYRITLNVFNILDKYLFSGSYSASPTVPGDWSTSAEAYYYQAEPPRNARLSVTYSF</sequence>
<evidence type="ECO:0000256" key="12">
    <source>
        <dbReference type="ARBA" id="ARBA00023170"/>
    </source>
</evidence>
<keyword evidence="3 14" id="KW-0813">Transport</keyword>
<evidence type="ECO:0000259" key="17">
    <source>
        <dbReference type="Pfam" id="PF00593"/>
    </source>
</evidence>
<reference evidence="19 20" key="1">
    <citation type="submission" date="2023-12" db="EMBL/GenBank/DDBJ databases">
        <title>Genome sequencing and assembly of bacterial species from a model synthetic community.</title>
        <authorList>
            <person name="Hogle S.L."/>
        </authorList>
    </citation>
    <scope>NUCLEOTIDE SEQUENCE [LARGE SCALE GENOMIC DNA]</scope>
    <source>
        <strain evidence="19 20">HAMBI_3031</strain>
    </source>
</reference>
<keyword evidence="4 14" id="KW-1134">Transmembrane beta strand</keyword>
<evidence type="ECO:0000313" key="19">
    <source>
        <dbReference type="EMBL" id="WQD37714.1"/>
    </source>
</evidence>
<evidence type="ECO:0000259" key="18">
    <source>
        <dbReference type="Pfam" id="PF07715"/>
    </source>
</evidence>
<evidence type="ECO:0000256" key="3">
    <source>
        <dbReference type="ARBA" id="ARBA00022448"/>
    </source>
</evidence>
<proteinExistence type="inferred from homology"/>
<dbReference type="InterPro" id="IPR010917">
    <property type="entry name" value="TonB_rcpt_CS"/>
</dbReference>
<keyword evidence="10 15" id="KW-0798">TonB box</keyword>